<proteinExistence type="predicted"/>
<keyword evidence="2" id="KW-1185">Reference proteome</keyword>
<dbReference type="OrthoDB" id="8453416at2"/>
<dbReference type="EMBL" id="BKAJ01000094">
    <property type="protein sequence ID" value="GEP58120.1"/>
    <property type="molecule type" value="Genomic_DNA"/>
</dbReference>
<dbReference type="AlphaFoldDB" id="A0A512NGP2"/>
<name>A0A512NGP2_9HYPH</name>
<evidence type="ECO:0000313" key="2">
    <source>
        <dbReference type="Proteomes" id="UP000321058"/>
    </source>
</evidence>
<comment type="caution">
    <text evidence="1">The sequence shown here is derived from an EMBL/GenBank/DDBJ whole genome shotgun (WGS) entry which is preliminary data.</text>
</comment>
<organism evidence="1 2">
    <name type="scientific">Reyranella soli</name>
    <dbReference type="NCBI Taxonomy" id="1230389"/>
    <lineage>
        <taxon>Bacteria</taxon>
        <taxon>Pseudomonadati</taxon>
        <taxon>Pseudomonadota</taxon>
        <taxon>Alphaproteobacteria</taxon>
        <taxon>Hyphomicrobiales</taxon>
        <taxon>Reyranellaceae</taxon>
        <taxon>Reyranella</taxon>
    </lineage>
</organism>
<dbReference type="Proteomes" id="UP000321058">
    <property type="component" value="Unassembled WGS sequence"/>
</dbReference>
<protein>
    <submittedName>
        <fullName evidence="1">Uncharacterized protein</fullName>
    </submittedName>
</protein>
<gene>
    <name evidence="1" type="ORF">RSO01_52860</name>
</gene>
<dbReference type="RefSeq" id="WP_147153054.1">
    <property type="nucleotide sequence ID" value="NZ_BKAJ01000094.1"/>
</dbReference>
<sequence>MIEVALERSRGSVLDRIAQAFRQRDPYYDARWMPLNARRKGLNDILSALLKKGHPMECALQHFNEAKWLINYTDDWTRASAALDECETSLQDVDQPRIKQGADGSWGPCCHEWYRKLEPTIDALQEREAATDHLEPLAFMSFLQKPANVVGLLRALSISDIVATGRNLRDEQNALLTALGQLIFKNGLRKLLLCRPEHLKFTVSPELEETFTDYLWGLQQKRTGYWGPSYKFDDGIMTVPDLSFTFHIVHYYMDNTTRVAPNLDKMVATTLAMKHEIYPNGWLEKDGSFSDHNNYDVVTLFDCGWKAASWKQREVIRHEIQALLDWCLTRSLQDDHFGKETTIDGYYYGVRFLDRIGFWDKAKRFWLSDDISLPNGCPTPEKIRERLLEGFKTVDDGSEYCETIAQILTGQPPVPDACGRT</sequence>
<evidence type="ECO:0000313" key="1">
    <source>
        <dbReference type="EMBL" id="GEP58120.1"/>
    </source>
</evidence>
<accession>A0A512NGP2</accession>
<reference evidence="1 2" key="1">
    <citation type="submission" date="2019-07" db="EMBL/GenBank/DDBJ databases">
        <title>Whole genome shotgun sequence of Reyranella soli NBRC 108950.</title>
        <authorList>
            <person name="Hosoyama A."/>
            <person name="Uohara A."/>
            <person name="Ohji S."/>
            <person name="Ichikawa N."/>
        </authorList>
    </citation>
    <scope>NUCLEOTIDE SEQUENCE [LARGE SCALE GENOMIC DNA]</scope>
    <source>
        <strain evidence="1 2">NBRC 108950</strain>
    </source>
</reference>